<proteinExistence type="predicted"/>
<dbReference type="KEGG" id="parq:DSM112329_03153"/>
<dbReference type="EMBL" id="CP114014">
    <property type="protein sequence ID" value="XAY06284.1"/>
    <property type="molecule type" value="Genomic_DNA"/>
</dbReference>
<accession>A0AAU7AXT0</accession>
<sequence length="65" mass="6666">MPEPESRNLHRSSTRLLSALMLVLGVAMIVSTLVRGGGALAIGLVMGVLFVGAGGGRLYVSLRSG</sequence>
<gene>
    <name evidence="2" type="ORF">DSM112329_03153</name>
</gene>
<reference evidence="2" key="1">
    <citation type="submission" date="2022-12" db="EMBL/GenBank/DDBJ databases">
        <title>Paraconexibacter alkalitolerans sp. nov. and Baekduia alba sp. nov., isolated from soil and emended description of the genera Paraconexibacter (Chun et al., 2020) and Baekduia (An et al., 2020).</title>
        <authorList>
            <person name="Vieira S."/>
            <person name="Huber K.J."/>
            <person name="Geppert A."/>
            <person name="Wolf J."/>
            <person name="Neumann-Schaal M."/>
            <person name="Muesken M."/>
            <person name="Overmann J."/>
        </authorList>
    </citation>
    <scope>NUCLEOTIDE SEQUENCE</scope>
    <source>
        <strain evidence="2">AEG42_29</strain>
    </source>
</reference>
<dbReference type="RefSeq" id="WP_354697520.1">
    <property type="nucleotide sequence ID" value="NZ_CP114014.1"/>
</dbReference>
<evidence type="ECO:0000256" key="1">
    <source>
        <dbReference type="SAM" id="Phobius"/>
    </source>
</evidence>
<keyword evidence="1" id="KW-0472">Membrane</keyword>
<dbReference type="AlphaFoldDB" id="A0AAU7AXT0"/>
<name>A0AAU7AXT0_9ACTN</name>
<feature type="transmembrane region" description="Helical" evidence="1">
    <location>
        <begin position="16"/>
        <end position="34"/>
    </location>
</feature>
<protein>
    <submittedName>
        <fullName evidence="2">Uncharacterized protein</fullName>
    </submittedName>
</protein>
<evidence type="ECO:0000313" key="2">
    <source>
        <dbReference type="EMBL" id="XAY06284.1"/>
    </source>
</evidence>
<keyword evidence="1" id="KW-0812">Transmembrane</keyword>
<keyword evidence="1" id="KW-1133">Transmembrane helix</keyword>
<feature type="transmembrane region" description="Helical" evidence="1">
    <location>
        <begin position="40"/>
        <end position="60"/>
    </location>
</feature>
<organism evidence="2">
    <name type="scientific">Paraconexibacter sp. AEG42_29</name>
    <dbReference type="NCBI Taxonomy" id="2997339"/>
    <lineage>
        <taxon>Bacteria</taxon>
        <taxon>Bacillati</taxon>
        <taxon>Actinomycetota</taxon>
        <taxon>Thermoleophilia</taxon>
        <taxon>Solirubrobacterales</taxon>
        <taxon>Paraconexibacteraceae</taxon>
        <taxon>Paraconexibacter</taxon>
    </lineage>
</organism>